<dbReference type="InterPro" id="IPR050361">
    <property type="entry name" value="MPP/UQCRC_Complex"/>
</dbReference>
<reference evidence="14 15" key="1">
    <citation type="journal article" date="2015" name="Environ. Microbiol.">
        <title>Metagenome sequence of Elaphomyces granulatus from sporocarp tissue reveals Ascomycota ectomycorrhizal fingerprints of genome expansion and a Proteobacteria-rich microbiome.</title>
        <authorList>
            <person name="Quandt C.A."/>
            <person name="Kohler A."/>
            <person name="Hesse C.N."/>
            <person name="Sharpton T.J."/>
            <person name="Martin F."/>
            <person name="Spatafora J.W."/>
        </authorList>
    </citation>
    <scope>NUCLEOTIDE SEQUENCE [LARGE SCALE GENOMIC DNA]</scope>
    <source>
        <strain evidence="14 15">OSC145934</strain>
    </source>
</reference>
<comment type="similarity">
    <text evidence="9">Belongs to the peptidase M16 family. UQCRC2/QCR2 subfamily.</text>
</comment>
<dbReference type="Proteomes" id="UP000243515">
    <property type="component" value="Unassembled WGS sequence"/>
</dbReference>
<dbReference type="AlphaFoldDB" id="A0A232M1P4"/>
<name>A0A232M1P4_9EURO</name>
<evidence type="ECO:0000256" key="5">
    <source>
        <dbReference type="ARBA" id="ARBA00022946"/>
    </source>
</evidence>
<dbReference type="FunFam" id="3.30.830.10:FF:000021">
    <property type="entry name" value="Cytochrome b-c1 complex subunit 2"/>
    <property type="match status" value="1"/>
</dbReference>
<dbReference type="InterPro" id="IPR011249">
    <property type="entry name" value="Metalloenz_LuxS/M16"/>
</dbReference>
<keyword evidence="5" id="KW-0809">Transit peptide</keyword>
<keyword evidence="15" id="KW-1185">Reference proteome</keyword>
<dbReference type="EMBL" id="NPHW01002994">
    <property type="protein sequence ID" value="OXV10330.1"/>
    <property type="molecule type" value="Genomic_DNA"/>
</dbReference>
<evidence type="ECO:0000256" key="11">
    <source>
        <dbReference type="ARBA" id="ARBA00041372"/>
    </source>
</evidence>
<dbReference type="Pfam" id="PF00675">
    <property type="entry name" value="Peptidase_M16"/>
    <property type="match status" value="1"/>
</dbReference>
<feature type="non-terminal residue" evidence="14">
    <location>
        <position position="1"/>
    </location>
</feature>
<dbReference type="PANTHER" id="PTHR11851">
    <property type="entry name" value="METALLOPROTEASE"/>
    <property type="match status" value="1"/>
</dbReference>
<keyword evidence="6" id="KW-0249">Electron transport</keyword>
<evidence type="ECO:0000256" key="8">
    <source>
        <dbReference type="ARBA" id="ARBA00023136"/>
    </source>
</evidence>
<dbReference type="SUPFAM" id="SSF63411">
    <property type="entry name" value="LuxS/MPP-like metallohydrolase"/>
    <property type="match status" value="2"/>
</dbReference>
<dbReference type="GO" id="GO:0005743">
    <property type="term" value="C:mitochondrial inner membrane"/>
    <property type="evidence" value="ECO:0007669"/>
    <property type="project" value="UniProtKB-SubCell"/>
</dbReference>
<accession>A0A232M1P4</accession>
<dbReference type="GO" id="GO:0046872">
    <property type="term" value="F:metal ion binding"/>
    <property type="evidence" value="ECO:0007669"/>
    <property type="project" value="InterPro"/>
</dbReference>
<evidence type="ECO:0000259" key="13">
    <source>
        <dbReference type="Pfam" id="PF05193"/>
    </source>
</evidence>
<keyword evidence="8" id="KW-0472">Membrane</keyword>
<proteinExistence type="inferred from homology"/>
<dbReference type="Gene3D" id="3.30.830.10">
    <property type="entry name" value="Metalloenzyme, LuxS/M16 peptidase-like"/>
    <property type="match status" value="2"/>
</dbReference>
<keyword evidence="4" id="KW-0999">Mitochondrion inner membrane</keyword>
<dbReference type="OrthoDB" id="6369905at2759"/>
<keyword evidence="2" id="KW-0813">Transport</keyword>
<evidence type="ECO:0000256" key="10">
    <source>
        <dbReference type="ARBA" id="ARBA00040751"/>
    </source>
</evidence>
<feature type="domain" description="Peptidase M16 C-terminal" evidence="13">
    <location>
        <begin position="243"/>
        <end position="418"/>
    </location>
</feature>
<dbReference type="PANTHER" id="PTHR11851:SF209">
    <property type="entry name" value="CYTOCHROME B-C1 COMPLEX SUBUNIT 2, MITOCHONDRIAL"/>
    <property type="match status" value="1"/>
</dbReference>
<dbReference type="Pfam" id="PF05193">
    <property type="entry name" value="Peptidase_M16_C"/>
    <property type="match status" value="1"/>
</dbReference>
<evidence type="ECO:0000256" key="9">
    <source>
        <dbReference type="ARBA" id="ARBA00038146"/>
    </source>
</evidence>
<evidence type="ECO:0000256" key="7">
    <source>
        <dbReference type="ARBA" id="ARBA00023128"/>
    </source>
</evidence>
<keyword evidence="7" id="KW-0496">Mitochondrion</keyword>
<gene>
    <name evidence="14" type="ORF">Egran_01909</name>
</gene>
<comment type="subcellular location">
    <subcellularLocation>
        <location evidence="1">Mitochondrion inner membrane</location>
        <topology evidence="1">Peripheral membrane protein</topology>
        <orientation evidence="1">Matrix side</orientation>
    </subcellularLocation>
</comment>
<evidence type="ECO:0000313" key="15">
    <source>
        <dbReference type="Proteomes" id="UP000243515"/>
    </source>
</evidence>
<sequence length="499" mass="52939">AQKTSTSSASPPPLFLLGRPIAPNCSSSKPLFLRSVLRACMMMSRNAFGRTLPRALHKSCCATGPRSCRGIVSTTAPSLQYETAQAAGIKIANRGIGAPTTSIALVAKAGSRYEPFPGFSEALVQFAFKSTFKRSALRITRETELLGSDIGSRHSRENIILQTKFLSGDLPYFVELLAEVASQTKFSSYELNELVINLIRFRQQALLVSPENLALDGAHGLAFHRGLGNNIIPSSSTPFEQNLSTEALAEFAKAAYSKPNIALVAGGPNSTELSKWVGQFFADLPTSKPKEALPSHFYGGEQHIPSKSGNAIVMSFPGSSAFGTPGYKPESAVLAALLGGETSIKWTSGFSLLAKAAENFPRVRISTKNHAYSDAGLFAITVSGKADQVSAASKSAVDAVKRVAAGDVANEDVKKAIALAKFRALEAAQNLETSLEFTGSALINCGKPYQVSEIAQGFDRVTEQQVKGLAKSLLSEKASLVAVGDISQLPFSEDLGLTV</sequence>
<comment type="caution">
    <text evidence="14">The sequence shown here is derived from an EMBL/GenBank/DDBJ whole genome shotgun (WGS) entry which is preliminary data.</text>
</comment>
<dbReference type="InterPro" id="IPR007863">
    <property type="entry name" value="Peptidase_M16_C"/>
</dbReference>
<feature type="domain" description="Peptidase M16 N-terminal" evidence="12">
    <location>
        <begin position="98"/>
        <end position="195"/>
    </location>
</feature>
<protein>
    <recommendedName>
        <fullName evidence="10">Cytochrome b-c1 complex subunit 2, mitochondrial</fullName>
    </recommendedName>
    <alternativeName>
        <fullName evidence="11">Core protein II</fullName>
    </alternativeName>
</protein>
<evidence type="ECO:0000259" key="12">
    <source>
        <dbReference type="Pfam" id="PF00675"/>
    </source>
</evidence>
<keyword evidence="3" id="KW-0679">Respiratory chain</keyword>
<evidence type="ECO:0000256" key="6">
    <source>
        <dbReference type="ARBA" id="ARBA00022982"/>
    </source>
</evidence>
<dbReference type="FunFam" id="3.30.830.10:FF:000039">
    <property type="entry name" value="Ubiquinol-cytochrome c reductase core subunit 2"/>
    <property type="match status" value="1"/>
</dbReference>
<evidence type="ECO:0000256" key="2">
    <source>
        <dbReference type="ARBA" id="ARBA00022448"/>
    </source>
</evidence>
<evidence type="ECO:0000256" key="1">
    <source>
        <dbReference type="ARBA" id="ARBA00004443"/>
    </source>
</evidence>
<evidence type="ECO:0000313" key="14">
    <source>
        <dbReference type="EMBL" id="OXV10330.1"/>
    </source>
</evidence>
<organism evidence="14 15">
    <name type="scientific">Elaphomyces granulatus</name>
    <dbReference type="NCBI Taxonomy" id="519963"/>
    <lineage>
        <taxon>Eukaryota</taxon>
        <taxon>Fungi</taxon>
        <taxon>Dikarya</taxon>
        <taxon>Ascomycota</taxon>
        <taxon>Pezizomycotina</taxon>
        <taxon>Eurotiomycetes</taxon>
        <taxon>Eurotiomycetidae</taxon>
        <taxon>Eurotiales</taxon>
        <taxon>Elaphomycetaceae</taxon>
        <taxon>Elaphomyces</taxon>
    </lineage>
</organism>
<evidence type="ECO:0000256" key="3">
    <source>
        <dbReference type="ARBA" id="ARBA00022660"/>
    </source>
</evidence>
<evidence type="ECO:0000256" key="4">
    <source>
        <dbReference type="ARBA" id="ARBA00022792"/>
    </source>
</evidence>
<dbReference type="InterPro" id="IPR011765">
    <property type="entry name" value="Pept_M16_N"/>
</dbReference>